<dbReference type="Proteomes" id="UP000012073">
    <property type="component" value="Unassembled WGS sequence"/>
</dbReference>
<dbReference type="GeneID" id="17322431"/>
<dbReference type="KEGG" id="ccp:CHC_T00003241001"/>
<evidence type="ECO:0000313" key="3">
    <source>
        <dbReference type="Proteomes" id="UP000012073"/>
    </source>
</evidence>
<proteinExistence type="predicted"/>
<organism evidence="2 3">
    <name type="scientific">Chondrus crispus</name>
    <name type="common">Carrageen Irish moss</name>
    <name type="synonym">Polymorpha crispa</name>
    <dbReference type="NCBI Taxonomy" id="2769"/>
    <lineage>
        <taxon>Eukaryota</taxon>
        <taxon>Rhodophyta</taxon>
        <taxon>Florideophyceae</taxon>
        <taxon>Rhodymeniophycidae</taxon>
        <taxon>Gigartinales</taxon>
        <taxon>Gigartinaceae</taxon>
        <taxon>Chondrus</taxon>
    </lineage>
</organism>
<dbReference type="EMBL" id="HG001709">
    <property type="protein sequence ID" value="CDF34900.1"/>
    <property type="molecule type" value="Genomic_DNA"/>
</dbReference>
<dbReference type="AlphaFoldDB" id="R7QBQ7"/>
<keyword evidence="3" id="KW-1185">Reference proteome</keyword>
<evidence type="ECO:0000313" key="2">
    <source>
        <dbReference type="EMBL" id="CDF34900.1"/>
    </source>
</evidence>
<dbReference type="RefSeq" id="XP_005714719.1">
    <property type="nucleotide sequence ID" value="XM_005714662.1"/>
</dbReference>
<name>R7QBQ7_CHOCR</name>
<accession>R7QBQ7</accession>
<gene>
    <name evidence="2" type="ORF">CHC_T00003241001</name>
</gene>
<evidence type="ECO:0000256" key="1">
    <source>
        <dbReference type="SAM" id="MobiDB-lite"/>
    </source>
</evidence>
<protein>
    <submittedName>
        <fullName evidence="2">Uncharacterized protein</fullName>
    </submittedName>
</protein>
<sequence length="53" mass="5022">MTSTATCGDARDTAAGSGCLTSDGWADVGPPAMLGGKEAEGATGAAVMTCLGE</sequence>
<reference evidence="3" key="1">
    <citation type="journal article" date="2013" name="Proc. Natl. Acad. Sci. U.S.A.">
        <title>Genome structure and metabolic features in the red seaweed Chondrus crispus shed light on evolution of the Archaeplastida.</title>
        <authorList>
            <person name="Collen J."/>
            <person name="Porcel B."/>
            <person name="Carre W."/>
            <person name="Ball S.G."/>
            <person name="Chaparro C."/>
            <person name="Tonon T."/>
            <person name="Barbeyron T."/>
            <person name="Michel G."/>
            <person name="Noel B."/>
            <person name="Valentin K."/>
            <person name="Elias M."/>
            <person name="Artiguenave F."/>
            <person name="Arun A."/>
            <person name="Aury J.M."/>
            <person name="Barbosa-Neto J.F."/>
            <person name="Bothwell J.H."/>
            <person name="Bouget F.Y."/>
            <person name="Brillet L."/>
            <person name="Cabello-Hurtado F."/>
            <person name="Capella-Gutierrez S."/>
            <person name="Charrier B."/>
            <person name="Cladiere L."/>
            <person name="Cock J.M."/>
            <person name="Coelho S.M."/>
            <person name="Colleoni C."/>
            <person name="Czjzek M."/>
            <person name="Da Silva C."/>
            <person name="Delage L."/>
            <person name="Denoeud F."/>
            <person name="Deschamps P."/>
            <person name="Dittami S.M."/>
            <person name="Gabaldon T."/>
            <person name="Gachon C.M."/>
            <person name="Groisillier A."/>
            <person name="Herve C."/>
            <person name="Jabbari K."/>
            <person name="Katinka M."/>
            <person name="Kloareg B."/>
            <person name="Kowalczyk N."/>
            <person name="Labadie K."/>
            <person name="Leblanc C."/>
            <person name="Lopez P.J."/>
            <person name="McLachlan D.H."/>
            <person name="Meslet-Cladiere L."/>
            <person name="Moustafa A."/>
            <person name="Nehr Z."/>
            <person name="Nyvall Collen P."/>
            <person name="Panaud O."/>
            <person name="Partensky F."/>
            <person name="Poulain J."/>
            <person name="Rensing S.A."/>
            <person name="Rousvoal S."/>
            <person name="Samson G."/>
            <person name="Symeonidi A."/>
            <person name="Weissenbach J."/>
            <person name="Zambounis A."/>
            <person name="Wincker P."/>
            <person name="Boyen C."/>
        </authorList>
    </citation>
    <scope>NUCLEOTIDE SEQUENCE [LARGE SCALE GENOMIC DNA]</scope>
    <source>
        <strain evidence="3">cv. Stackhouse</strain>
    </source>
</reference>
<dbReference type="Gramene" id="CDF34900">
    <property type="protein sequence ID" value="CDF34900"/>
    <property type="gene ID" value="CHC_T00003241001"/>
</dbReference>
<feature type="region of interest" description="Disordered" evidence="1">
    <location>
        <begin position="1"/>
        <end position="23"/>
    </location>
</feature>